<sequence>ITIDFITGLLTSYNLVFKVFYNTILVVINRFTKYIKIILFKNNYTILKLAQIILDRVVRYYKLL</sequence>
<keyword evidence="2" id="KW-1185">Reference proteome</keyword>
<accession>A0A2T2N965</accession>
<name>A0A2T2N965_CORCC</name>
<dbReference type="AlphaFoldDB" id="A0A2T2N965"/>
<organism evidence="1 2">
    <name type="scientific">Corynespora cassiicola Philippines</name>
    <dbReference type="NCBI Taxonomy" id="1448308"/>
    <lineage>
        <taxon>Eukaryota</taxon>
        <taxon>Fungi</taxon>
        <taxon>Dikarya</taxon>
        <taxon>Ascomycota</taxon>
        <taxon>Pezizomycotina</taxon>
        <taxon>Dothideomycetes</taxon>
        <taxon>Pleosporomycetidae</taxon>
        <taxon>Pleosporales</taxon>
        <taxon>Corynesporascaceae</taxon>
        <taxon>Corynespora</taxon>
    </lineage>
</organism>
<dbReference type="STRING" id="1448308.A0A2T2N965"/>
<gene>
    <name evidence="1" type="ORF">BS50DRAFT_503195</name>
</gene>
<feature type="non-terminal residue" evidence="1">
    <location>
        <position position="1"/>
    </location>
</feature>
<protein>
    <submittedName>
        <fullName evidence="1">Uncharacterized protein</fullName>
    </submittedName>
</protein>
<proteinExistence type="predicted"/>
<evidence type="ECO:0000313" key="2">
    <source>
        <dbReference type="Proteomes" id="UP000240883"/>
    </source>
</evidence>
<dbReference type="EMBL" id="KZ678142">
    <property type="protein sequence ID" value="PSN61910.1"/>
    <property type="molecule type" value="Genomic_DNA"/>
</dbReference>
<dbReference type="Proteomes" id="UP000240883">
    <property type="component" value="Unassembled WGS sequence"/>
</dbReference>
<dbReference type="OrthoDB" id="3689183at2759"/>
<reference evidence="1 2" key="1">
    <citation type="journal article" date="2018" name="Front. Microbiol.">
        <title>Genome-Wide Analysis of Corynespora cassiicola Leaf Fall Disease Putative Effectors.</title>
        <authorList>
            <person name="Lopez D."/>
            <person name="Ribeiro S."/>
            <person name="Label P."/>
            <person name="Fumanal B."/>
            <person name="Venisse J.S."/>
            <person name="Kohler A."/>
            <person name="de Oliveira R.R."/>
            <person name="Labutti K."/>
            <person name="Lipzen A."/>
            <person name="Lail K."/>
            <person name="Bauer D."/>
            <person name="Ohm R.A."/>
            <person name="Barry K.W."/>
            <person name="Spatafora J."/>
            <person name="Grigoriev I.V."/>
            <person name="Martin F.M."/>
            <person name="Pujade-Renaud V."/>
        </authorList>
    </citation>
    <scope>NUCLEOTIDE SEQUENCE [LARGE SCALE GENOMIC DNA]</scope>
    <source>
        <strain evidence="1 2">Philippines</strain>
    </source>
</reference>
<evidence type="ECO:0000313" key="1">
    <source>
        <dbReference type="EMBL" id="PSN61910.1"/>
    </source>
</evidence>